<dbReference type="EMBL" id="CACRTL010000029">
    <property type="protein sequence ID" value="VYU12929.1"/>
    <property type="molecule type" value="Genomic_DNA"/>
</dbReference>
<dbReference type="InterPro" id="IPR007419">
    <property type="entry name" value="BFD-like_2Fe2S-bd_dom"/>
</dbReference>
<dbReference type="Gene3D" id="3.30.9.10">
    <property type="entry name" value="D-Amino Acid Oxidase, subunit A, domain 2"/>
    <property type="match status" value="1"/>
</dbReference>
<gene>
    <name evidence="3" type="primary">lhgO</name>
    <name evidence="3" type="ORF">CRLFYP8_03019</name>
</gene>
<dbReference type="CDD" id="cd19946">
    <property type="entry name" value="GlpA-like_Fer2_BFD-like"/>
    <property type="match status" value="1"/>
</dbReference>
<keyword evidence="3" id="KW-0560">Oxidoreductase</keyword>
<dbReference type="InterPro" id="IPR041854">
    <property type="entry name" value="BFD-like_2Fe2S-bd_dom_sf"/>
</dbReference>
<sequence>MEDIIIIGAGVTGCAIARELSRDQRKILVLEKGSDVCVGTSKANSGIVHAGHDAKPGTLKAKLNLEGNLMMPQLAKDLDIPFVQNGSLVLCFDESQFETLEELYQQGLINRVKGLKVLDTKELLEMEPNLNPNVLKGLYAPTGGIICPFDLVLALAENAYANGVKFKFTQEVVGIEKNIDHYIVKTMDKCYQSKIVINAAGVNCDLIHNLICNEKMKIVPRKGQYVLFDKTVGSMVSKTIFQLPTKLGKGVLVTPTVHGNLMIGPDAIDCNREEINTTIEGQKDIVDRASLSIKQVPYANQITSFAGLRAHNTTGDFIIKEDLDNPGYFDVAGIESPGLTSAPAIGKYVYDLVGEKYPAKAKENFIKYRKGITKVMELPLEKRNQLIAKNPLYGQIVCFCENVSAGEIIEAINRPLSPTTIDGLKRRIRVGMGKCQSGFCLNKSMKLLSQELNKDIFTITKNGKHSTYLVGLNKEVNHE</sequence>
<evidence type="ECO:0000259" key="1">
    <source>
        <dbReference type="Pfam" id="PF01266"/>
    </source>
</evidence>
<dbReference type="Gene3D" id="3.50.50.60">
    <property type="entry name" value="FAD/NAD(P)-binding domain"/>
    <property type="match status" value="1"/>
</dbReference>
<feature type="domain" description="BFD-like [2Fe-2S]-binding" evidence="2">
    <location>
        <begin position="396"/>
        <end position="449"/>
    </location>
</feature>
<feature type="domain" description="FAD dependent oxidoreductase" evidence="1">
    <location>
        <begin position="3"/>
        <end position="351"/>
    </location>
</feature>
<protein>
    <submittedName>
        <fullName evidence="3">L-2-hydroxyglutarate oxidase LhgO</fullName>
        <ecNumber evidence="3">1.1.3.15</ecNumber>
    </submittedName>
</protein>
<dbReference type="InterPro" id="IPR052745">
    <property type="entry name" value="G3P_Oxidase/Oxidoreductase"/>
</dbReference>
<dbReference type="InterPro" id="IPR036188">
    <property type="entry name" value="FAD/NAD-bd_sf"/>
</dbReference>
<dbReference type="PANTHER" id="PTHR42720:SF1">
    <property type="entry name" value="GLYCEROL 3-PHOSPHATE OXIDASE"/>
    <property type="match status" value="1"/>
</dbReference>
<evidence type="ECO:0000259" key="2">
    <source>
        <dbReference type="Pfam" id="PF04324"/>
    </source>
</evidence>
<organism evidence="3">
    <name type="scientific">Thomasclavelia ramosa</name>
    <dbReference type="NCBI Taxonomy" id="1547"/>
    <lineage>
        <taxon>Bacteria</taxon>
        <taxon>Bacillati</taxon>
        <taxon>Bacillota</taxon>
        <taxon>Erysipelotrichia</taxon>
        <taxon>Erysipelotrichales</taxon>
        <taxon>Coprobacillaceae</taxon>
        <taxon>Thomasclavelia</taxon>
    </lineage>
</organism>
<dbReference type="GO" id="GO:0003973">
    <property type="term" value="F:(S)-2-hydroxy-acid oxidase activity"/>
    <property type="evidence" value="ECO:0007669"/>
    <property type="project" value="UniProtKB-EC"/>
</dbReference>
<dbReference type="Pfam" id="PF04324">
    <property type="entry name" value="Fer2_BFD"/>
    <property type="match status" value="1"/>
</dbReference>
<dbReference type="EC" id="1.1.3.15" evidence="3"/>
<name>A0A6N3CDA1_9FIRM</name>
<dbReference type="GeneID" id="64194965"/>
<evidence type="ECO:0000313" key="3">
    <source>
        <dbReference type="EMBL" id="VYU12929.1"/>
    </source>
</evidence>
<dbReference type="AlphaFoldDB" id="A0A6N3CDA1"/>
<reference evidence="3" key="1">
    <citation type="submission" date="2019-11" db="EMBL/GenBank/DDBJ databases">
        <authorList>
            <person name="Feng L."/>
        </authorList>
    </citation>
    <scope>NUCLEOTIDE SEQUENCE</scope>
    <source>
        <strain evidence="3">CramosumLFYP8</strain>
    </source>
</reference>
<accession>A0A6N3CDA1</accession>
<dbReference type="SUPFAM" id="SSF51905">
    <property type="entry name" value="FAD/NAD(P)-binding domain"/>
    <property type="match status" value="1"/>
</dbReference>
<dbReference type="Gene3D" id="1.10.10.1100">
    <property type="entry name" value="BFD-like [2Fe-2S]-binding domain"/>
    <property type="match status" value="1"/>
</dbReference>
<dbReference type="RefSeq" id="WP_156635742.1">
    <property type="nucleotide sequence ID" value="NZ_CACRTL010000029.1"/>
</dbReference>
<dbReference type="InterPro" id="IPR006076">
    <property type="entry name" value="FAD-dep_OxRdtase"/>
</dbReference>
<dbReference type="Pfam" id="PF01266">
    <property type="entry name" value="DAO"/>
    <property type="match status" value="1"/>
</dbReference>
<dbReference type="PANTHER" id="PTHR42720">
    <property type="entry name" value="GLYCEROL-3-PHOSPHATE DEHYDROGENASE"/>
    <property type="match status" value="1"/>
</dbReference>
<proteinExistence type="predicted"/>